<keyword evidence="3" id="KW-0418">Kinase</keyword>
<protein>
    <submittedName>
        <fullName evidence="4">Uncharacterized protein</fullName>
    </submittedName>
</protein>
<evidence type="ECO:0000256" key="1">
    <source>
        <dbReference type="ARBA" id="ARBA00009156"/>
    </source>
</evidence>
<sequence length="87" mass="9255">MTANGWAMQRLADILGEAVEVAAILETTSLGAAYFAGQAVGFYGDNATLAETWTPAKVYEPAMGAAEREARYAGWLEAVDRVRSRGA</sequence>
<keyword evidence="2" id="KW-0808">Transferase</keyword>
<evidence type="ECO:0000313" key="5">
    <source>
        <dbReference type="Proteomes" id="UP000095042"/>
    </source>
</evidence>
<dbReference type="Proteomes" id="UP000095042">
    <property type="component" value="Unassembled WGS sequence"/>
</dbReference>
<accession>A0A1E3WBN4</accession>
<evidence type="ECO:0000313" key="4">
    <source>
        <dbReference type="EMBL" id="ODS03228.1"/>
    </source>
</evidence>
<evidence type="ECO:0000256" key="3">
    <source>
        <dbReference type="ARBA" id="ARBA00022777"/>
    </source>
</evidence>
<gene>
    <name evidence="4" type="ORF">AUC71_10800</name>
</gene>
<dbReference type="GO" id="GO:0005829">
    <property type="term" value="C:cytosol"/>
    <property type="evidence" value="ECO:0007669"/>
    <property type="project" value="TreeGrafter"/>
</dbReference>
<comment type="caution">
    <text evidence="4">The sequence shown here is derived from an EMBL/GenBank/DDBJ whole genome shotgun (WGS) entry which is preliminary data.</text>
</comment>
<dbReference type="PANTHER" id="PTHR10196:SF69">
    <property type="entry name" value="GLYCEROL KINASE"/>
    <property type="match status" value="1"/>
</dbReference>
<reference evidence="4 5" key="1">
    <citation type="journal article" date="2016" name="Environ. Microbiol.">
        <title>New Methyloceanibacter diversity from North Sea sediments includes methanotroph containing solely the soluble methane monooxygenase.</title>
        <authorList>
            <person name="Vekeman B."/>
            <person name="Kerckhof F.M."/>
            <person name="Cremers G."/>
            <person name="de Vos P."/>
            <person name="Vandamme P."/>
            <person name="Boon N."/>
            <person name="Op den Camp H.J."/>
            <person name="Heylen K."/>
        </authorList>
    </citation>
    <scope>NUCLEOTIDE SEQUENCE [LARGE SCALE GENOMIC DNA]</scope>
    <source>
        <strain evidence="4 5">R-67177</strain>
    </source>
</reference>
<dbReference type="InterPro" id="IPR043129">
    <property type="entry name" value="ATPase_NBD"/>
</dbReference>
<dbReference type="GO" id="GO:0019563">
    <property type="term" value="P:glycerol catabolic process"/>
    <property type="evidence" value="ECO:0007669"/>
    <property type="project" value="TreeGrafter"/>
</dbReference>
<dbReference type="SUPFAM" id="SSF53067">
    <property type="entry name" value="Actin-like ATPase domain"/>
    <property type="match status" value="1"/>
</dbReference>
<name>A0A1E3WBN4_9HYPH</name>
<dbReference type="AlphaFoldDB" id="A0A1E3WBN4"/>
<keyword evidence="5" id="KW-1185">Reference proteome</keyword>
<comment type="similarity">
    <text evidence="1">Belongs to the FGGY kinase family.</text>
</comment>
<evidence type="ECO:0000256" key="2">
    <source>
        <dbReference type="ARBA" id="ARBA00022679"/>
    </source>
</evidence>
<dbReference type="Gene3D" id="3.30.420.40">
    <property type="match status" value="1"/>
</dbReference>
<dbReference type="GO" id="GO:0004370">
    <property type="term" value="F:glycerol kinase activity"/>
    <property type="evidence" value="ECO:0007669"/>
    <property type="project" value="TreeGrafter"/>
</dbReference>
<proteinExistence type="inferred from homology"/>
<organism evidence="4 5">
    <name type="scientific">Methyloceanibacter marginalis</name>
    <dbReference type="NCBI Taxonomy" id="1774971"/>
    <lineage>
        <taxon>Bacteria</taxon>
        <taxon>Pseudomonadati</taxon>
        <taxon>Pseudomonadota</taxon>
        <taxon>Alphaproteobacteria</taxon>
        <taxon>Hyphomicrobiales</taxon>
        <taxon>Hyphomicrobiaceae</taxon>
        <taxon>Methyloceanibacter</taxon>
    </lineage>
</organism>
<dbReference type="PANTHER" id="PTHR10196">
    <property type="entry name" value="SUGAR KINASE"/>
    <property type="match status" value="1"/>
</dbReference>
<dbReference type="EMBL" id="LPWD01000143">
    <property type="protein sequence ID" value="ODS03228.1"/>
    <property type="molecule type" value="Genomic_DNA"/>
</dbReference>